<reference evidence="3" key="1">
    <citation type="submission" date="2020-07" db="EMBL/GenBank/DDBJ databases">
        <title>Genomic analysis of a strain of Sedimentibacter Hydroxybenzoicus DSM7310.</title>
        <authorList>
            <person name="Ma S."/>
        </authorList>
    </citation>
    <scope>NUCLEOTIDE SEQUENCE</scope>
    <source>
        <strain evidence="3">DSM 7310</strain>
    </source>
</reference>
<dbReference type="RefSeq" id="WP_179237817.1">
    <property type="nucleotide sequence ID" value="NZ_JACBNQ010000007.1"/>
</dbReference>
<proteinExistence type="inferred from homology"/>
<evidence type="ECO:0000313" key="3">
    <source>
        <dbReference type="EMBL" id="NYB74127.1"/>
    </source>
</evidence>
<dbReference type="InterPro" id="IPR038300">
    <property type="entry name" value="SASP_sf_alpha/beta"/>
</dbReference>
<protein>
    <submittedName>
        <fullName evidence="3">Small, acid-soluble spore protein, alpha/beta type</fullName>
    </submittedName>
</protein>
<dbReference type="GO" id="GO:0003690">
    <property type="term" value="F:double-stranded DNA binding"/>
    <property type="evidence" value="ECO:0007669"/>
    <property type="project" value="InterPro"/>
</dbReference>
<evidence type="ECO:0000256" key="2">
    <source>
        <dbReference type="ARBA" id="ARBA00023125"/>
    </source>
</evidence>
<dbReference type="EMBL" id="JACBNQ010000007">
    <property type="protein sequence ID" value="NYB74127.1"/>
    <property type="molecule type" value="Genomic_DNA"/>
</dbReference>
<dbReference type="Gene3D" id="6.10.10.80">
    <property type="entry name" value="Small, acid-soluble spore protein, alpha/beta type-like"/>
    <property type="match status" value="1"/>
</dbReference>
<dbReference type="Pfam" id="PF00269">
    <property type="entry name" value="SASP"/>
    <property type="match status" value="1"/>
</dbReference>
<comment type="similarity">
    <text evidence="1">Belongs to the alpha/beta-type SASP family.</text>
</comment>
<evidence type="ECO:0000313" key="4">
    <source>
        <dbReference type="Proteomes" id="UP000611629"/>
    </source>
</evidence>
<dbReference type="InterPro" id="IPR018126">
    <property type="entry name" value="SASP_alpha/beta-type_CS"/>
</dbReference>
<accession>A0A974BJ98</accession>
<keyword evidence="2" id="KW-0238">DNA-binding</keyword>
<dbReference type="AlphaFoldDB" id="A0A974BJ98"/>
<evidence type="ECO:0000256" key="1">
    <source>
        <dbReference type="ARBA" id="ARBA00005442"/>
    </source>
</evidence>
<dbReference type="InterPro" id="IPR001448">
    <property type="entry name" value="SASP_alpha/beta-type"/>
</dbReference>
<dbReference type="PROSITE" id="PS00304">
    <property type="entry name" value="SASP_1"/>
    <property type="match status" value="1"/>
</dbReference>
<dbReference type="Proteomes" id="UP000611629">
    <property type="component" value="Unassembled WGS sequence"/>
</dbReference>
<gene>
    <name evidence="3" type="ORF">HZF24_08220</name>
</gene>
<organism evidence="3 4">
    <name type="scientific">Sedimentibacter hydroxybenzoicus DSM 7310</name>
    <dbReference type="NCBI Taxonomy" id="1123245"/>
    <lineage>
        <taxon>Bacteria</taxon>
        <taxon>Bacillati</taxon>
        <taxon>Bacillota</taxon>
        <taxon>Tissierellia</taxon>
        <taxon>Sedimentibacter</taxon>
    </lineage>
</organism>
<comment type="caution">
    <text evidence="3">The sequence shown here is derived from an EMBL/GenBank/DDBJ whole genome shotgun (WGS) entry which is preliminary data.</text>
</comment>
<sequence>MGKKQRKVSPEAKKAFDIFKMEVANDLGIHNFNNMSRSEYPVYTKPENENNKYYNHDLLY</sequence>
<name>A0A974BJ98_SEDHY</name>
<keyword evidence="4" id="KW-1185">Reference proteome</keyword>
<dbReference type="GO" id="GO:0006265">
    <property type="term" value="P:DNA topological change"/>
    <property type="evidence" value="ECO:0007669"/>
    <property type="project" value="InterPro"/>
</dbReference>